<accession>A0A8J6E9R3</accession>
<proteinExistence type="predicted"/>
<dbReference type="EMBL" id="JAHDYR010000021">
    <property type="protein sequence ID" value="KAG9393700.1"/>
    <property type="molecule type" value="Genomic_DNA"/>
</dbReference>
<dbReference type="OrthoDB" id="1057137at2759"/>
<dbReference type="InterPro" id="IPR019181">
    <property type="entry name" value="LSM12_ABD"/>
</dbReference>
<sequence length="171" mass="19091">MAEQGSVVKVEIKIDDAKPREYTGTVFFYDPAEDGRLILEMKEAHGRSTYIVVNNRSIISLTELQKPKEACNPVVVPATSEEIAARMQESMAILAKRKAMVNVDVTEEGRAIMVALSKTYECVWDGDSILVPEVHVRIKAPYRPDDVTGEGNAVSRLRMVVGRTREQLNLE</sequence>
<dbReference type="InterPro" id="IPR047574">
    <property type="entry name" value="AD"/>
</dbReference>
<protein>
    <submittedName>
        <fullName evidence="2">Anticodon-binding domain</fullName>
    </submittedName>
</protein>
<dbReference type="Pfam" id="PF09793">
    <property type="entry name" value="AD"/>
    <property type="match status" value="1"/>
</dbReference>
<comment type="caution">
    <text evidence="2">The sequence shown here is derived from an EMBL/GenBank/DDBJ whole genome shotgun (WGS) entry which is preliminary data.</text>
</comment>
<keyword evidence="3" id="KW-1185">Reference proteome</keyword>
<dbReference type="SMART" id="SM00995">
    <property type="entry name" value="AD"/>
    <property type="match status" value="1"/>
</dbReference>
<evidence type="ECO:0000259" key="1">
    <source>
        <dbReference type="PROSITE" id="PS52001"/>
    </source>
</evidence>
<dbReference type="AlphaFoldDB" id="A0A8J6E9R3"/>
<evidence type="ECO:0000313" key="3">
    <source>
        <dbReference type="Proteomes" id="UP000717585"/>
    </source>
</evidence>
<organism evidence="2 3">
    <name type="scientific">Carpediemonas membranifera</name>
    <dbReference type="NCBI Taxonomy" id="201153"/>
    <lineage>
        <taxon>Eukaryota</taxon>
        <taxon>Metamonada</taxon>
        <taxon>Carpediemonas-like organisms</taxon>
        <taxon>Carpediemonas</taxon>
    </lineage>
</organism>
<reference evidence="2" key="1">
    <citation type="submission" date="2021-05" db="EMBL/GenBank/DDBJ databases">
        <title>A free-living protist that lacks canonical eukaryotic 1 DNA replication and segregation systems.</title>
        <authorList>
            <person name="Salas-Leiva D.E."/>
            <person name="Tromer E.C."/>
            <person name="Curtis B.A."/>
            <person name="Jerlstrom-Hultqvist J."/>
            <person name="Kolisko M."/>
            <person name="Yi Z."/>
            <person name="Salas-Leiva J.S."/>
            <person name="Gallot-Lavallee L."/>
            <person name="Kops G.J.P.L."/>
            <person name="Archibald J.M."/>
            <person name="Simpson A.G.B."/>
            <person name="Roger A.J."/>
        </authorList>
    </citation>
    <scope>NUCLEOTIDE SEQUENCE</scope>
    <source>
        <strain evidence="2">BICM</strain>
    </source>
</reference>
<evidence type="ECO:0000313" key="2">
    <source>
        <dbReference type="EMBL" id="KAG9393700.1"/>
    </source>
</evidence>
<dbReference type="InterPro" id="IPR039683">
    <property type="entry name" value="Lsm12-like"/>
</dbReference>
<feature type="domain" description="AD" evidence="1">
    <location>
        <begin position="76"/>
        <end position="169"/>
    </location>
</feature>
<dbReference type="PROSITE" id="PS52001">
    <property type="entry name" value="AD"/>
    <property type="match status" value="1"/>
</dbReference>
<name>A0A8J6E9R3_9EUKA</name>
<dbReference type="PANTHER" id="PTHR13542">
    <property type="entry name" value="LSM12 HOMOLOG"/>
    <property type="match status" value="1"/>
</dbReference>
<dbReference type="Proteomes" id="UP000717585">
    <property type="component" value="Unassembled WGS sequence"/>
</dbReference>
<gene>
    <name evidence="2" type="ORF">J8273_4819</name>
</gene>